<evidence type="ECO:0000256" key="7">
    <source>
        <dbReference type="ARBA" id="ARBA00022989"/>
    </source>
</evidence>
<dbReference type="SUPFAM" id="SSF161098">
    <property type="entry name" value="MetI-like"/>
    <property type="match status" value="1"/>
</dbReference>
<dbReference type="GO" id="GO:0055085">
    <property type="term" value="P:transmembrane transport"/>
    <property type="evidence" value="ECO:0007669"/>
    <property type="project" value="InterPro"/>
</dbReference>
<evidence type="ECO:0000256" key="4">
    <source>
        <dbReference type="ARBA" id="ARBA00022475"/>
    </source>
</evidence>
<evidence type="ECO:0000256" key="8">
    <source>
        <dbReference type="ARBA" id="ARBA00023136"/>
    </source>
</evidence>
<dbReference type="PANTHER" id="PTHR43848">
    <property type="entry name" value="PUTRESCINE TRANSPORT SYSTEM PERMEASE PROTEIN POTI"/>
    <property type="match status" value="1"/>
</dbReference>
<dbReference type="GO" id="GO:0005886">
    <property type="term" value="C:plasma membrane"/>
    <property type="evidence" value="ECO:0007669"/>
    <property type="project" value="UniProtKB-SubCell"/>
</dbReference>
<feature type="transmembrane region" description="Helical" evidence="11">
    <location>
        <begin position="98"/>
        <end position="122"/>
    </location>
</feature>
<dbReference type="Gene3D" id="1.10.3720.10">
    <property type="entry name" value="MetI-like"/>
    <property type="match status" value="1"/>
</dbReference>
<organism evidence="13">
    <name type="scientific">Pantoea sp. BJ2</name>
    <dbReference type="NCBI Taxonomy" id="3141322"/>
    <lineage>
        <taxon>Bacteria</taxon>
        <taxon>Pseudomonadati</taxon>
        <taxon>Pseudomonadota</taxon>
        <taxon>Gammaproteobacteria</taxon>
        <taxon>Enterobacterales</taxon>
        <taxon>Erwiniaceae</taxon>
        <taxon>Pantoea</taxon>
    </lineage>
</organism>
<keyword evidence="3 11" id="KW-0813">Transport</keyword>
<keyword evidence="8 11" id="KW-0472">Membrane</keyword>
<evidence type="ECO:0000256" key="1">
    <source>
        <dbReference type="ARBA" id="ARBA00004429"/>
    </source>
</evidence>
<dbReference type="PANTHER" id="PTHR43848:SF5">
    <property type="entry name" value="SPERMIDINE_PUTRESCINE TRANSPORT SYSTEM PERMEASE PROTEIN POTC"/>
    <property type="match status" value="1"/>
</dbReference>
<keyword evidence="6 11" id="KW-0812">Transmembrane</keyword>
<dbReference type="FunFam" id="1.10.3720.10:FF:000013">
    <property type="entry name" value="Spermidine/putrescine ABC transporter permease PotC"/>
    <property type="match status" value="1"/>
</dbReference>
<dbReference type="PROSITE" id="PS50928">
    <property type="entry name" value="ABC_TM1"/>
    <property type="match status" value="1"/>
</dbReference>
<dbReference type="RefSeq" id="WP_350261804.1">
    <property type="nucleotide sequence ID" value="NZ_CP158292.1"/>
</dbReference>
<evidence type="ECO:0000313" key="13">
    <source>
        <dbReference type="EMBL" id="XBV46164.1"/>
    </source>
</evidence>
<comment type="subcellular location">
    <subcellularLocation>
        <location evidence="1">Cell inner membrane</location>
        <topology evidence="1">Multi-pass membrane protein</topology>
    </subcellularLocation>
    <subcellularLocation>
        <location evidence="11">Cell membrane</location>
        <topology evidence="11">Multi-pass membrane protein</topology>
    </subcellularLocation>
</comment>
<keyword evidence="5" id="KW-0997">Cell inner membrane</keyword>
<sequence>MMARWLRGGFMAVIYAWFYIPIIILIVNSFNRSRFGINWQGFSTQWYRLLMNNDSLIQAAQHSLLMGVLSTSCATIIGSLTAVALYRYRFRGKPFVSGMLFVVMMSPDIVMAISLLVLFMLLGISLGFWSLLFSHITFCLPFVVITVYSRLKGFDVRMLEAAKDLGASEVTILRKILLPLALPAVAAGWLLSFTLSMDDVVVSSFVTGPSFEILPLKIYSMVKVGVSPEVNALATILLLLSLLLVALSQLLLRDKTK</sequence>
<dbReference type="AlphaFoldDB" id="A0AAU7TZF6"/>
<feature type="transmembrane region" description="Helical" evidence="11">
    <location>
        <begin position="64"/>
        <end position="86"/>
    </location>
</feature>
<dbReference type="EMBL" id="CP158292">
    <property type="protein sequence ID" value="XBV46164.1"/>
    <property type="molecule type" value="Genomic_DNA"/>
</dbReference>
<comment type="similarity">
    <text evidence="2">Belongs to the binding-protein-dependent transport system permease family. CysTW subfamily.</text>
</comment>
<comment type="function">
    <text evidence="9">Required for the activity of the bacterial periplasmic transport system of putrescine and spermidine.</text>
</comment>
<protein>
    <recommendedName>
        <fullName evidence="10">Spermidine/putrescine transport system permease protein PotC</fullName>
    </recommendedName>
</protein>
<evidence type="ECO:0000256" key="9">
    <source>
        <dbReference type="ARBA" id="ARBA00037216"/>
    </source>
</evidence>
<dbReference type="InterPro" id="IPR000515">
    <property type="entry name" value="MetI-like"/>
</dbReference>
<evidence type="ECO:0000256" key="3">
    <source>
        <dbReference type="ARBA" id="ARBA00022448"/>
    </source>
</evidence>
<dbReference type="InterPro" id="IPR035906">
    <property type="entry name" value="MetI-like_sf"/>
</dbReference>
<keyword evidence="4" id="KW-1003">Cell membrane</keyword>
<accession>A0AAU7TZF6</accession>
<feature type="transmembrane region" description="Helical" evidence="11">
    <location>
        <begin position="172"/>
        <end position="191"/>
    </location>
</feature>
<feature type="transmembrane region" description="Helical" evidence="11">
    <location>
        <begin position="230"/>
        <end position="252"/>
    </location>
</feature>
<evidence type="ECO:0000256" key="6">
    <source>
        <dbReference type="ARBA" id="ARBA00022692"/>
    </source>
</evidence>
<feature type="transmembrane region" description="Helical" evidence="11">
    <location>
        <begin position="12"/>
        <end position="30"/>
    </location>
</feature>
<dbReference type="Pfam" id="PF00528">
    <property type="entry name" value="BPD_transp_1"/>
    <property type="match status" value="1"/>
</dbReference>
<evidence type="ECO:0000259" key="12">
    <source>
        <dbReference type="PROSITE" id="PS50928"/>
    </source>
</evidence>
<keyword evidence="7 11" id="KW-1133">Transmembrane helix</keyword>
<proteinExistence type="inferred from homology"/>
<dbReference type="InterPro" id="IPR051789">
    <property type="entry name" value="Bact_Polyamine_Transport"/>
</dbReference>
<feature type="transmembrane region" description="Helical" evidence="11">
    <location>
        <begin position="128"/>
        <end position="151"/>
    </location>
</feature>
<name>A0AAU7TZF6_9GAMM</name>
<gene>
    <name evidence="13" type="primary">potC</name>
    <name evidence="13" type="ORF">AAF463_07620</name>
</gene>
<evidence type="ECO:0000256" key="5">
    <source>
        <dbReference type="ARBA" id="ARBA00022519"/>
    </source>
</evidence>
<evidence type="ECO:0000256" key="10">
    <source>
        <dbReference type="ARBA" id="ARBA00039580"/>
    </source>
</evidence>
<evidence type="ECO:0000256" key="11">
    <source>
        <dbReference type="RuleBase" id="RU363032"/>
    </source>
</evidence>
<dbReference type="CDD" id="cd06261">
    <property type="entry name" value="TM_PBP2"/>
    <property type="match status" value="1"/>
</dbReference>
<reference evidence="13" key="1">
    <citation type="submission" date="2024-06" db="EMBL/GenBank/DDBJ databases">
        <title>Multiomics insights into the TNT degradation mechanism by Pantoea sp. BJ2 isolated from an ammunition destruction site.</title>
        <authorList>
            <person name="Luo J."/>
        </authorList>
    </citation>
    <scope>NUCLEOTIDE SEQUENCE</scope>
    <source>
        <strain evidence="13">BJ2</strain>
    </source>
</reference>
<dbReference type="NCBIfam" id="NF007047">
    <property type="entry name" value="PRK09500.1"/>
    <property type="match status" value="1"/>
</dbReference>
<feature type="domain" description="ABC transmembrane type-1" evidence="12">
    <location>
        <begin position="60"/>
        <end position="248"/>
    </location>
</feature>
<evidence type="ECO:0000256" key="2">
    <source>
        <dbReference type="ARBA" id="ARBA00007069"/>
    </source>
</evidence>